<gene>
    <name evidence="1" type="ORF">EAS62_20250</name>
</gene>
<name>A0ABY0DKS4_9BRAD</name>
<dbReference type="RefSeq" id="WP_128940524.1">
    <property type="nucleotide sequence ID" value="NZ_RDRA01000011.1"/>
</dbReference>
<dbReference type="EMBL" id="RDRA01000011">
    <property type="protein sequence ID" value="RXG93031.1"/>
    <property type="molecule type" value="Genomic_DNA"/>
</dbReference>
<reference evidence="1 2" key="1">
    <citation type="submission" date="2018-10" db="EMBL/GenBank/DDBJ databases">
        <title>Bradyrhizobium sp. nov., isolated from effective nodules of peanut in China.</title>
        <authorList>
            <person name="Li Y."/>
        </authorList>
    </citation>
    <scope>NUCLEOTIDE SEQUENCE [LARGE SCALE GENOMIC DNA]</scope>
    <source>
        <strain evidence="1 2">CCBAU 51781</strain>
    </source>
</reference>
<accession>A0ABY0DKS4</accession>
<dbReference type="PANTHER" id="PTHR35191:SF1">
    <property type="entry name" value="PROPHAGE SIDE TAIL FIBER PROTEIN HOMOLOG STFQ-RELATED"/>
    <property type="match status" value="1"/>
</dbReference>
<dbReference type="InterPro" id="IPR051934">
    <property type="entry name" value="Phage_Tail_Fiber_Structural"/>
</dbReference>
<keyword evidence="2" id="KW-1185">Reference proteome</keyword>
<proteinExistence type="predicted"/>
<protein>
    <submittedName>
        <fullName evidence="1">Uncharacterized protein</fullName>
    </submittedName>
</protein>
<evidence type="ECO:0000313" key="1">
    <source>
        <dbReference type="EMBL" id="RXG93031.1"/>
    </source>
</evidence>
<evidence type="ECO:0000313" key="2">
    <source>
        <dbReference type="Proteomes" id="UP000289946"/>
    </source>
</evidence>
<comment type="caution">
    <text evidence="1">The sequence shown here is derived from an EMBL/GenBank/DDBJ whole genome shotgun (WGS) entry which is preliminary data.</text>
</comment>
<dbReference type="Proteomes" id="UP000289946">
    <property type="component" value="Unassembled WGS sequence"/>
</dbReference>
<sequence>MPIKHSKTSDVADAGIPANWVKPSDWNDEHELTGLLAALDTIGVQPNTVPFIDGASGGATFLISAFVRSLMNSATATAFLALLGAAALNSPAFTGTPTAPTPAGSDNSQTLATTAFVQARIAALVAGSPGLLDTLNELAAALGNDPNFATTMTNALALKAPLNSPALTGTPTAPTVAGSTDSTTKIATTAFVQACILALAAVARTGAYSDLSGKPTLGTAAALDVGATANKVVQLDGSAKLPAVDGSQLTNVPATITSMTSSLGADVAMSVTNTYYDGPSIAQGSVGKWEVCAVVTVTNTAAATEINWKLWDGTTVIASGSAPITASGARQTISTGVHPINTPAGNLRISLRDIATSTSKMEFNRSGSGKDCTISATRIG</sequence>
<organism evidence="1 2">
    <name type="scientific">Bradyrhizobium zhanjiangense</name>
    <dbReference type="NCBI Taxonomy" id="1325107"/>
    <lineage>
        <taxon>Bacteria</taxon>
        <taxon>Pseudomonadati</taxon>
        <taxon>Pseudomonadota</taxon>
        <taxon>Alphaproteobacteria</taxon>
        <taxon>Hyphomicrobiales</taxon>
        <taxon>Nitrobacteraceae</taxon>
        <taxon>Bradyrhizobium</taxon>
    </lineage>
</organism>
<dbReference type="PANTHER" id="PTHR35191">
    <property type="entry name" value="PROPHAGE SIDE TAIL FIBER PROTEIN HOMOLOG STFQ-RELATED"/>
    <property type="match status" value="1"/>
</dbReference>